<keyword evidence="1" id="KW-0472">Membrane</keyword>
<dbReference type="RefSeq" id="WP_146767949.1">
    <property type="nucleotide sequence ID" value="NZ_QMBQ01000004.1"/>
</dbReference>
<dbReference type="Proteomes" id="UP000251956">
    <property type="component" value="Unassembled WGS sequence"/>
</dbReference>
<gene>
    <name evidence="2" type="ORF">DPM35_13790</name>
</gene>
<dbReference type="AlphaFoldDB" id="A0A330GTZ6"/>
<keyword evidence="1" id="KW-1133">Transmembrane helix</keyword>
<comment type="caution">
    <text evidence="2">The sequence shown here is derived from an EMBL/GenBank/DDBJ whole genome shotgun (WGS) entry which is preliminary data.</text>
</comment>
<name>A0A330GTZ6_9HYPH</name>
<evidence type="ECO:0000313" key="2">
    <source>
        <dbReference type="EMBL" id="RAZ75817.1"/>
    </source>
</evidence>
<sequence length="334" mass="36922">MTEQNDENFWETAQTWQALAIALAIITPIACSFFLPWILAAPDDEAMLRRVQMAGSAGALGVTLVTFCTVVWRGLISTQQAKLQRIQIDKLSAQIAATDENNLALRLQKGAELLAEPGKRSHVSAGLVTLQAVATTPNSPFAIEAMNLIADFVEERGKTSHTNTGVQLAIAALEKSWLKTGLRAERKLEFETEFTDTGRQKPTNWRIVRGVAGAIYDDGTFRRAEVEVGPSDEIWFLDCLFIRSAVAVNGWFVRCKFRTCTIRSVDNFSGHDFGSCDFSGATIGDVAVPDLRKAQNWFDPERPPTIIGDRPIEWSDHFLVGKPPPSQRKSGQKQ</sequence>
<evidence type="ECO:0000256" key="1">
    <source>
        <dbReference type="SAM" id="Phobius"/>
    </source>
</evidence>
<dbReference type="OrthoDB" id="8420950at2"/>
<accession>A0A330GTZ6</accession>
<evidence type="ECO:0000313" key="3">
    <source>
        <dbReference type="Proteomes" id="UP000251956"/>
    </source>
</evidence>
<reference evidence="3" key="1">
    <citation type="submission" date="2018-06" db="EMBL/GenBank/DDBJ databases">
        <authorList>
            <person name="Helene L.C."/>
            <person name="Dall'Agnol R."/>
            <person name="Delamuta J.R."/>
            <person name="Hungria M."/>
        </authorList>
    </citation>
    <scope>NUCLEOTIDE SEQUENCE [LARGE SCALE GENOMIC DNA]</scope>
    <source>
        <strain evidence="3">CNPSo 3140</strain>
    </source>
</reference>
<proteinExistence type="predicted"/>
<keyword evidence="1" id="KW-0812">Transmembrane</keyword>
<evidence type="ECO:0008006" key="4">
    <source>
        <dbReference type="Google" id="ProtNLM"/>
    </source>
</evidence>
<keyword evidence="3" id="KW-1185">Reference proteome</keyword>
<reference evidence="2 3" key="2">
    <citation type="submission" date="2018-07" db="EMBL/GenBank/DDBJ databases">
        <title>Diversity of Mesorhizobium strains in Brazil.</title>
        <authorList>
            <person name="Helene L.C.F."/>
            <person name="Dall'Agnol R."/>
            <person name="Delamuta J.R.M."/>
            <person name="Hungria M."/>
        </authorList>
    </citation>
    <scope>NUCLEOTIDE SEQUENCE [LARGE SCALE GENOMIC DNA]</scope>
    <source>
        <strain evidence="2 3">CNPSo 3140</strain>
    </source>
</reference>
<organism evidence="2 3">
    <name type="scientific">Mesorhizobium atlanticum</name>
    <dbReference type="NCBI Taxonomy" id="2233532"/>
    <lineage>
        <taxon>Bacteria</taxon>
        <taxon>Pseudomonadati</taxon>
        <taxon>Pseudomonadota</taxon>
        <taxon>Alphaproteobacteria</taxon>
        <taxon>Hyphomicrobiales</taxon>
        <taxon>Phyllobacteriaceae</taxon>
        <taxon>Mesorhizobium</taxon>
    </lineage>
</organism>
<protein>
    <recommendedName>
        <fullName evidence="4">Pentapeptide repeat-containing protein</fullName>
    </recommendedName>
</protein>
<feature type="transmembrane region" description="Helical" evidence="1">
    <location>
        <begin position="53"/>
        <end position="75"/>
    </location>
</feature>
<dbReference type="EMBL" id="QMBQ01000004">
    <property type="protein sequence ID" value="RAZ75817.1"/>
    <property type="molecule type" value="Genomic_DNA"/>
</dbReference>
<feature type="transmembrane region" description="Helical" evidence="1">
    <location>
        <begin position="20"/>
        <end position="41"/>
    </location>
</feature>